<name>G8R2P0_OWEHD</name>
<organism evidence="3 4">
    <name type="scientific">Owenweeksia hongkongensis (strain DSM 17368 / CIP 108786 / JCM 12287 / NRRL B-23963 / UST20020801)</name>
    <dbReference type="NCBI Taxonomy" id="926562"/>
    <lineage>
        <taxon>Bacteria</taxon>
        <taxon>Pseudomonadati</taxon>
        <taxon>Bacteroidota</taxon>
        <taxon>Flavobacteriia</taxon>
        <taxon>Flavobacteriales</taxon>
        <taxon>Owenweeksiaceae</taxon>
        <taxon>Owenweeksia</taxon>
    </lineage>
</organism>
<gene>
    <name evidence="3" type="ordered locus">Oweho_0832</name>
</gene>
<proteinExistence type="predicted"/>
<protein>
    <recommendedName>
        <fullName evidence="2">DUF1206 domain-containing protein</fullName>
    </recommendedName>
</protein>
<dbReference type="OrthoDB" id="1490880at2"/>
<feature type="domain" description="DUF1206" evidence="2">
    <location>
        <begin position="98"/>
        <end position="165"/>
    </location>
</feature>
<evidence type="ECO:0000313" key="3">
    <source>
        <dbReference type="EMBL" id="AEV31845.1"/>
    </source>
</evidence>
<keyword evidence="4" id="KW-1185">Reference proteome</keyword>
<feature type="transmembrane region" description="Helical" evidence="1">
    <location>
        <begin position="21"/>
        <end position="38"/>
    </location>
</feature>
<evidence type="ECO:0000313" key="4">
    <source>
        <dbReference type="Proteomes" id="UP000005631"/>
    </source>
</evidence>
<dbReference type="Pfam" id="PF06724">
    <property type="entry name" value="DUF1206"/>
    <property type="match status" value="3"/>
</dbReference>
<evidence type="ECO:0000256" key="1">
    <source>
        <dbReference type="SAM" id="Phobius"/>
    </source>
</evidence>
<reference evidence="3 4" key="1">
    <citation type="journal article" date="2012" name="Stand. Genomic Sci.">
        <title>Genome sequence of the orange-pigmented seawater bacterium Owenweeksia hongkongensis type strain (UST20020801(T)).</title>
        <authorList>
            <person name="Riedel T."/>
            <person name="Held B."/>
            <person name="Nolan M."/>
            <person name="Lucas S."/>
            <person name="Lapidus A."/>
            <person name="Tice H."/>
            <person name="Del Rio T.G."/>
            <person name="Cheng J.F."/>
            <person name="Han C."/>
            <person name="Tapia R."/>
            <person name="Goodwin L.A."/>
            <person name="Pitluck S."/>
            <person name="Liolios K."/>
            <person name="Mavromatis K."/>
            <person name="Pagani I."/>
            <person name="Ivanova N."/>
            <person name="Mikhailova N."/>
            <person name="Pati A."/>
            <person name="Chen A."/>
            <person name="Palaniappan K."/>
            <person name="Rohde M."/>
            <person name="Tindall B.J."/>
            <person name="Detter J.C."/>
            <person name="Goker M."/>
            <person name="Woyke T."/>
            <person name="Bristow J."/>
            <person name="Eisen J.A."/>
            <person name="Markowitz V."/>
            <person name="Hugenholtz P."/>
            <person name="Klenk H.P."/>
            <person name="Kyrpides N.C."/>
        </authorList>
    </citation>
    <scope>NUCLEOTIDE SEQUENCE</scope>
    <source>
        <strain evidence="4">DSM 17368 / JCM 12287 / NRRL B-23963</strain>
    </source>
</reference>
<keyword evidence="1" id="KW-1133">Transmembrane helix</keyword>
<dbReference type="InterPro" id="IPR009597">
    <property type="entry name" value="DUF1206"/>
</dbReference>
<feature type="transmembrane region" description="Helical" evidence="1">
    <location>
        <begin position="235"/>
        <end position="255"/>
    </location>
</feature>
<feature type="transmembrane region" description="Helical" evidence="1">
    <location>
        <begin position="99"/>
        <end position="118"/>
    </location>
</feature>
<dbReference type="RefSeq" id="WP_014201206.1">
    <property type="nucleotide sequence ID" value="NC_016599.1"/>
</dbReference>
<dbReference type="STRING" id="926562.Oweho_0832"/>
<sequence>MDREKRLQRLRQLGFGTKGMIYVLLGALVTMAAFGLGGKVSDQKGVMLFLLDIPAGKIMVAIVALGLVAYTLWRFYLAYADPRGEDVADVKRYGVRVQYVYSGLFYGSIAFSFAKALFGKASSGGEKEKVMLGKLLETNIGPWLIGAIAIGVAGQAIFQGYLAFTGKYMIQIDDQPDKAYKLVKYTGRIGYYARFALFGILSYLLLIVILDHNADAYDGTTGAFRHLLTYDYGRILMGVLALGFLSYGLFCILVARYSNMTKLL</sequence>
<evidence type="ECO:0000259" key="2">
    <source>
        <dbReference type="Pfam" id="PF06724"/>
    </source>
</evidence>
<keyword evidence="1" id="KW-0812">Transmembrane</keyword>
<accession>G8R2P0</accession>
<feature type="transmembrane region" description="Helical" evidence="1">
    <location>
        <begin position="191"/>
        <end position="210"/>
    </location>
</feature>
<keyword evidence="1" id="KW-0472">Membrane</keyword>
<dbReference type="KEGG" id="oho:Oweho_0832"/>
<dbReference type="HOGENOM" id="CLU_073530_0_0_10"/>
<dbReference type="EMBL" id="CP003156">
    <property type="protein sequence ID" value="AEV31845.1"/>
    <property type="molecule type" value="Genomic_DNA"/>
</dbReference>
<dbReference type="eggNOG" id="ENOG502Z854">
    <property type="taxonomic scope" value="Bacteria"/>
</dbReference>
<dbReference type="Proteomes" id="UP000005631">
    <property type="component" value="Chromosome"/>
</dbReference>
<feature type="transmembrane region" description="Helical" evidence="1">
    <location>
        <begin position="58"/>
        <end position="79"/>
    </location>
</feature>
<feature type="transmembrane region" description="Helical" evidence="1">
    <location>
        <begin position="140"/>
        <end position="164"/>
    </location>
</feature>
<feature type="domain" description="DUF1206" evidence="2">
    <location>
        <begin position="189"/>
        <end position="257"/>
    </location>
</feature>
<dbReference type="AlphaFoldDB" id="G8R2P0"/>
<feature type="domain" description="DUF1206" evidence="2">
    <location>
        <begin position="13"/>
        <end position="80"/>
    </location>
</feature>